<protein>
    <submittedName>
        <fullName evidence="1">Nucleic acid-binding protein</fullName>
    </submittedName>
</protein>
<proteinExistence type="predicted"/>
<dbReference type="Gene3D" id="2.40.50.140">
    <property type="entry name" value="Nucleic acid-binding proteins"/>
    <property type="match status" value="1"/>
</dbReference>
<reference evidence="2" key="1">
    <citation type="submission" date="2013-09" db="EMBL/GenBank/DDBJ databases">
        <title>Corchorus olitorius genome sequencing.</title>
        <authorList>
            <person name="Alam M."/>
            <person name="Haque M.S."/>
            <person name="Islam M.S."/>
            <person name="Emdad E.M."/>
            <person name="Islam M.M."/>
            <person name="Ahmed B."/>
            <person name="Halim A."/>
            <person name="Hossen Q.M.M."/>
            <person name="Hossain M.Z."/>
            <person name="Ahmed R."/>
            <person name="Khan M.M."/>
            <person name="Islam R."/>
            <person name="Rashid M.M."/>
            <person name="Khan S.A."/>
            <person name="Rahman M.S."/>
            <person name="Alam M."/>
            <person name="Yahiya A.S."/>
            <person name="Khan M.S."/>
            <person name="Azam M.S."/>
            <person name="Haque T."/>
            <person name="Lashkar M.Z.H."/>
            <person name="Akhand A.I."/>
            <person name="Morshed G."/>
            <person name="Roy S."/>
            <person name="Uddin K.S."/>
            <person name="Rabeya T."/>
            <person name="Hossain A.S."/>
            <person name="Chowdhury A."/>
            <person name="Snigdha A.R."/>
            <person name="Mortoza M.S."/>
            <person name="Matin S.A."/>
            <person name="Hoque S.M.E."/>
            <person name="Islam M.K."/>
            <person name="Roy D.K."/>
            <person name="Haider R."/>
            <person name="Moosa M.M."/>
            <person name="Elias S.M."/>
            <person name="Hasan A.M."/>
            <person name="Jahan S."/>
            <person name="Shafiuddin M."/>
            <person name="Mahmood N."/>
            <person name="Shommy N.S."/>
        </authorList>
    </citation>
    <scope>NUCLEOTIDE SEQUENCE [LARGE SCALE GENOMIC DNA]</scope>
    <source>
        <strain evidence="2">cv. O-4</strain>
    </source>
</reference>
<name>A0A1R3JLI3_9ROSI</name>
<dbReference type="InterPro" id="IPR012340">
    <property type="entry name" value="NA-bd_OB-fold"/>
</dbReference>
<sequence length="105" mass="11856">MVGPRRLRLGRTLFLASDGYNLRMEVTDGKETISTTLFQEAAEPIIGCKISKYIECIKDKELCIGLHILKQNLGFIPSLLSISWAKTSSRCRVLPFWFLHNIVGS</sequence>
<comment type="caution">
    <text evidence="1">The sequence shown here is derived from an EMBL/GenBank/DDBJ whole genome shotgun (WGS) entry which is preliminary data.</text>
</comment>
<dbReference type="AlphaFoldDB" id="A0A1R3JLI3"/>
<evidence type="ECO:0000313" key="2">
    <source>
        <dbReference type="Proteomes" id="UP000187203"/>
    </source>
</evidence>
<dbReference type="EMBL" id="AWUE01015791">
    <property type="protein sequence ID" value="OMO95698.1"/>
    <property type="molecule type" value="Genomic_DNA"/>
</dbReference>
<dbReference type="Proteomes" id="UP000187203">
    <property type="component" value="Unassembled WGS sequence"/>
</dbReference>
<gene>
    <name evidence="1" type="ORF">COLO4_15710</name>
</gene>
<accession>A0A1R3JLI3</accession>
<keyword evidence="2" id="KW-1185">Reference proteome</keyword>
<organism evidence="1 2">
    <name type="scientific">Corchorus olitorius</name>
    <dbReference type="NCBI Taxonomy" id="93759"/>
    <lineage>
        <taxon>Eukaryota</taxon>
        <taxon>Viridiplantae</taxon>
        <taxon>Streptophyta</taxon>
        <taxon>Embryophyta</taxon>
        <taxon>Tracheophyta</taxon>
        <taxon>Spermatophyta</taxon>
        <taxon>Magnoliopsida</taxon>
        <taxon>eudicotyledons</taxon>
        <taxon>Gunneridae</taxon>
        <taxon>Pentapetalae</taxon>
        <taxon>rosids</taxon>
        <taxon>malvids</taxon>
        <taxon>Malvales</taxon>
        <taxon>Malvaceae</taxon>
        <taxon>Grewioideae</taxon>
        <taxon>Apeibeae</taxon>
        <taxon>Corchorus</taxon>
    </lineage>
</organism>
<evidence type="ECO:0000313" key="1">
    <source>
        <dbReference type="EMBL" id="OMO95698.1"/>
    </source>
</evidence>